<reference evidence="1" key="1">
    <citation type="submission" date="2018-05" db="EMBL/GenBank/DDBJ databases">
        <authorList>
            <person name="Lanie J.A."/>
            <person name="Ng W.-L."/>
            <person name="Kazmierczak K.M."/>
            <person name="Andrzejewski T.M."/>
            <person name="Davidsen T.M."/>
            <person name="Wayne K.J."/>
            <person name="Tettelin H."/>
            <person name="Glass J.I."/>
            <person name="Rusch D."/>
            <person name="Podicherti R."/>
            <person name="Tsui H.-C.T."/>
            <person name="Winkler M.E."/>
        </authorList>
    </citation>
    <scope>NUCLEOTIDE SEQUENCE</scope>
</reference>
<accession>A0A382WAW0</accession>
<dbReference type="EMBL" id="UINC01158443">
    <property type="protein sequence ID" value="SVD55996.1"/>
    <property type="molecule type" value="Genomic_DNA"/>
</dbReference>
<organism evidence="1">
    <name type="scientific">marine metagenome</name>
    <dbReference type="NCBI Taxonomy" id="408172"/>
    <lineage>
        <taxon>unclassified sequences</taxon>
        <taxon>metagenomes</taxon>
        <taxon>ecological metagenomes</taxon>
    </lineage>
</organism>
<evidence type="ECO:0000313" key="1">
    <source>
        <dbReference type="EMBL" id="SVD55996.1"/>
    </source>
</evidence>
<dbReference type="AlphaFoldDB" id="A0A382WAW0"/>
<gene>
    <name evidence="1" type="ORF">METZ01_LOCUS408850</name>
</gene>
<feature type="non-terminal residue" evidence="1">
    <location>
        <position position="1"/>
    </location>
</feature>
<proteinExistence type="predicted"/>
<name>A0A382WAW0_9ZZZZ</name>
<sequence>VAGVVAPQPPAVPVPSLLSCSLSLRAATGEPENLAAEAV</sequence>
<feature type="non-terminal residue" evidence="1">
    <location>
        <position position="39"/>
    </location>
</feature>
<protein>
    <submittedName>
        <fullName evidence="1">Uncharacterized protein</fullName>
    </submittedName>
</protein>